<evidence type="ECO:0000256" key="10">
    <source>
        <dbReference type="PIRSR" id="PIRSR001084-2"/>
    </source>
</evidence>
<feature type="domain" description="Beta-galactosidase C-terminal" evidence="14">
    <location>
        <begin position="627"/>
        <end position="683"/>
    </location>
</feature>
<dbReference type="Pfam" id="PF08532">
    <property type="entry name" value="Glyco_hydro_42M"/>
    <property type="match status" value="1"/>
</dbReference>
<feature type="binding site" evidence="10">
    <location>
        <position position="170"/>
    </location>
    <ligand>
        <name>substrate</name>
    </ligand>
</feature>
<evidence type="ECO:0000259" key="13">
    <source>
        <dbReference type="Pfam" id="PF08532"/>
    </source>
</evidence>
<dbReference type="Gene3D" id="3.40.50.880">
    <property type="match status" value="1"/>
</dbReference>
<feature type="domain" description="Glycoside hydrolase family 42 N-terminal" evidence="12">
    <location>
        <begin position="36"/>
        <end position="399"/>
    </location>
</feature>
<feature type="signal peptide" evidence="11">
    <location>
        <begin position="1"/>
        <end position="24"/>
    </location>
</feature>
<dbReference type="Proteomes" id="UP000078486">
    <property type="component" value="Unassembled WGS sequence"/>
</dbReference>
<evidence type="ECO:0000256" key="6">
    <source>
        <dbReference type="ARBA" id="ARBA00022833"/>
    </source>
</evidence>
<dbReference type="Pfam" id="PF08533">
    <property type="entry name" value="Glyco_hydro_42C"/>
    <property type="match status" value="1"/>
</dbReference>
<evidence type="ECO:0000313" key="15">
    <source>
        <dbReference type="EMBL" id="OAM89459.1"/>
    </source>
</evidence>
<keyword evidence="11" id="KW-0732">Signal</keyword>
<dbReference type="PANTHER" id="PTHR36447">
    <property type="entry name" value="BETA-GALACTOSIDASE GANA"/>
    <property type="match status" value="1"/>
</dbReference>
<dbReference type="EMBL" id="LRRQ01000094">
    <property type="protein sequence ID" value="OAM89459.1"/>
    <property type="molecule type" value="Genomic_DNA"/>
</dbReference>
<reference evidence="15 16" key="1">
    <citation type="submission" date="2016-01" db="EMBL/GenBank/DDBJ databases">
        <title>High potential of lignocellulose degradation of a new Verrucomicrobia species.</title>
        <authorList>
            <person name="Wang Y."/>
            <person name="Shi Y."/>
            <person name="Qiu Z."/>
            <person name="Liu S."/>
            <person name="Yang H."/>
        </authorList>
    </citation>
    <scope>NUCLEOTIDE SEQUENCE [LARGE SCALE GENOMIC DNA]</scope>
    <source>
        <strain evidence="15 16">TSB47</strain>
    </source>
</reference>
<comment type="similarity">
    <text evidence="2 8">Belongs to the glycosyl hydrolase 42 family.</text>
</comment>
<dbReference type="InterPro" id="IPR013738">
    <property type="entry name" value="Beta_galactosidase_Trimer"/>
</dbReference>
<proteinExistence type="inferred from homology"/>
<evidence type="ECO:0000256" key="11">
    <source>
        <dbReference type="SAM" id="SignalP"/>
    </source>
</evidence>
<evidence type="ECO:0000256" key="9">
    <source>
        <dbReference type="PIRSR" id="PIRSR001084-1"/>
    </source>
</evidence>
<dbReference type="Gene3D" id="3.20.20.80">
    <property type="entry name" value="Glycosidases"/>
    <property type="match status" value="1"/>
</dbReference>
<dbReference type="InterPro" id="IPR013739">
    <property type="entry name" value="Beta_galactosidase_C"/>
</dbReference>
<keyword evidence="4" id="KW-0479">Metal-binding</keyword>
<feature type="binding site" evidence="10">
    <location>
        <position position="132"/>
    </location>
    <ligand>
        <name>substrate</name>
    </ligand>
</feature>
<gene>
    <name evidence="15" type="ORF">AW736_08705</name>
</gene>
<keyword evidence="7 8" id="KW-0326">Glycosidase</keyword>
<evidence type="ECO:0000259" key="12">
    <source>
        <dbReference type="Pfam" id="PF02449"/>
    </source>
</evidence>
<evidence type="ECO:0000313" key="16">
    <source>
        <dbReference type="Proteomes" id="UP000078486"/>
    </source>
</evidence>
<dbReference type="RefSeq" id="WP_068769933.1">
    <property type="nucleotide sequence ID" value="NZ_CP109796.1"/>
</dbReference>
<dbReference type="Gene3D" id="2.60.40.1180">
    <property type="entry name" value="Golgi alpha-mannosidase II"/>
    <property type="match status" value="1"/>
</dbReference>
<accession>A0A178IJV2</accession>
<dbReference type="SUPFAM" id="SSF52317">
    <property type="entry name" value="Class I glutamine amidotransferase-like"/>
    <property type="match status" value="1"/>
</dbReference>
<keyword evidence="16" id="KW-1185">Reference proteome</keyword>
<sequence>MTKTIRLALALFSSLLFSASVIRAAETPPLVLGSAWYPEQWTEADWEKDLALMKAAGFNMVRIGEFAWSSMEPEEGRYTFDWLEKAVAAAARHGMVVVLGTPTDAPPAWLTSKYPETLRVAPDGRQLQHGDRRQFNYSSRKYREHCRAIVGRMAERFGRNPHVIGWQIGNEYTEDSFDDESRRAFHDWLREKYKSIDLLNRHWVTAYWSQAYNSWSQIPMNTGRNNPGLMLDYKRFVTDQWRSLQREQRDVIRGHAGARQFITTNLGGLGWANRFNRQVIASDLDLITWDNYVGSGHIEPYRNGATHDLVRGWKNMNFWVMEMQPGFVDWAQVSNSLDKGETRALVWAAVGHGADGIAFWQWRSALNGQEQYHGVLVGPDGGPVPFYEEARKIGEDFAKAAPLLKNTAPRSEVALLHDYDSRWAIDFNRFSQRYEQLDILIDYYRVFRDITQSVDIVDPASELDRYKLVLAPSLNVISAGLARHLAAYVERGGHLVLGPRSGMKNEFNALNTERQPGPLAPVLGARVEQFYALPDPIPLDGEWGGGTADIWAEFFSQLAPGTQVLMRYGAANGFLDDQPAAVSRKVGRGTLTHLGAVLEKPLMHRAALAMLADAGIPARPPLPVPEGIEVCRRVGEGRELYIVINHTPRPVEIGLPGNMRDILDGGETGRLTLSPRGVAVLQKLP</sequence>
<evidence type="ECO:0000256" key="1">
    <source>
        <dbReference type="ARBA" id="ARBA00001412"/>
    </source>
</evidence>
<dbReference type="GO" id="GO:0006012">
    <property type="term" value="P:galactose metabolic process"/>
    <property type="evidence" value="ECO:0007669"/>
    <property type="project" value="InterPro"/>
</dbReference>
<dbReference type="InterPro" id="IPR017853">
    <property type="entry name" value="GH"/>
</dbReference>
<evidence type="ECO:0000259" key="14">
    <source>
        <dbReference type="Pfam" id="PF08533"/>
    </source>
</evidence>
<dbReference type="GO" id="GO:0046872">
    <property type="term" value="F:metal ion binding"/>
    <property type="evidence" value="ECO:0007669"/>
    <property type="project" value="UniProtKB-KW"/>
</dbReference>
<dbReference type="GO" id="GO:0004565">
    <property type="term" value="F:beta-galactosidase activity"/>
    <property type="evidence" value="ECO:0007669"/>
    <property type="project" value="UniProtKB-EC"/>
</dbReference>
<keyword evidence="6" id="KW-0862">Zinc</keyword>
<dbReference type="EC" id="3.2.1.23" evidence="3 8"/>
<feature type="chain" id="PRO_5008088982" description="Beta-galactosidase" evidence="11">
    <location>
        <begin position="25"/>
        <end position="685"/>
    </location>
</feature>
<dbReference type="CDD" id="cd03143">
    <property type="entry name" value="A4_beta-galactosidase_middle_domain"/>
    <property type="match status" value="1"/>
</dbReference>
<dbReference type="InterPro" id="IPR013780">
    <property type="entry name" value="Glyco_hydro_b"/>
</dbReference>
<feature type="domain" description="Beta-galactosidase trimerisation" evidence="13">
    <location>
        <begin position="412"/>
        <end position="615"/>
    </location>
</feature>
<feature type="active site" description="Proton donor" evidence="9">
    <location>
        <position position="171"/>
    </location>
</feature>
<feature type="binding site" evidence="10">
    <location>
        <position position="330"/>
    </location>
    <ligand>
        <name>substrate</name>
    </ligand>
</feature>
<organism evidence="15 16">
    <name type="scientific">Termitidicoccus mucosus</name>
    <dbReference type="NCBI Taxonomy" id="1184151"/>
    <lineage>
        <taxon>Bacteria</taxon>
        <taxon>Pseudomonadati</taxon>
        <taxon>Verrucomicrobiota</taxon>
        <taxon>Opitutia</taxon>
        <taxon>Opitutales</taxon>
        <taxon>Opitutaceae</taxon>
        <taxon>Termitidicoccus</taxon>
    </lineage>
</organism>
<comment type="caution">
    <text evidence="15">The sequence shown here is derived from an EMBL/GenBank/DDBJ whole genome shotgun (WGS) entry which is preliminary data.</text>
</comment>
<dbReference type="GO" id="GO:0009341">
    <property type="term" value="C:beta-galactosidase complex"/>
    <property type="evidence" value="ECO:0007669"/>
    <property type="project" value="InterPro"/>
</dbReference>
<evidence type="ECO:0000256" key="3">
    <source>
        <dbReference type="ARBA" id="ARBA00012756"/>
    </source>
</evidence>
<evidence type="ECO:0000256" key="8">
    <source>
        <dbReference type="PIRNR" id="PIRNR001084"/>
    </source>
</evidence>
<comment type="catalytic activity">
    <reaction evidence="1 8">
        <text>Hydrolysis of terminal non-reducing beta-D-galactose residues in beta-D-galactosides.</text>
        <dbReference type="EC" id="3.2.1.23"/>
    </reaction>
</comment>
<dbReference type="Pfam" id="PF02449">
    <property type="entry name" value="Glyco_hydro_42"/>
    <property type="match status" value="1"/>
</dbReference>
<keyword evidence="5 8" id="KW-0378">Hydrolase</keyword>
<evidence type="ECO:0000256" key="7">
    <source>
        <dbReference type="ARBA" id="ARBA00023295"/>
    </source>
</evidence>
<dbReference type="InterPro" id="IPR003476">
    <property type="entry name" value="Glyco_hydro_42"/>
</dbReference>
<protein>
    <recommendedName>
        <fullName evidence="3 8">Beta-galactosidase</fullName>
        <shortName evidence="8">Beta-gal</shortName>
        <ecNumber evidence="3 8">3.2.1.23</ecNumber>
    </recommendedName>
</protein>
<name>A0A178IJV2_9BACT</name>
<dbReference type="AlphaFoldDB" id="A0A178IJV2"/>
<feature type="active site" description="Nucleophile" evidence="9">
    <location>
        <position position="322"/>
    </location>
</feature>
<dbReference type="PANTHER" id="PTHR36447:SF2">
    <property type="entry name" value="BETA-GALACTOSIDASE YESZ"/>
    <property type="match status" value="1"/>
</dbReference>
<dbReference type="OrthoDB" id="9800974at2"/>
<dbReference type="SUPFAM" id="SSF51445">
    <property type="entry name" value="(Trans)glycosidases"/>
    <property type="match status" value="1"/>
</dbReference>
<dbReference type="InterPro" id="IPR029062">
    <property type="entry name" value="Class_I_gatase-like"/>
</dbReference>
<dbReference type="InterPro" id="IPR013529">
    <property type="entry name" value="Glyco_hydro_42_N"/>
</dbReference>
<dbReference type="PIRSF" id="PIRSF001084">
    <property type="entry name" value="B-galactosidase"/>
    <property type="match status" value="1"/>
</dbReference>
<evidence type="ECO:0000256" key="5">
    <source>
        <dbReference type="ARBA" id="ARBA00022801"/>
    </source>
</evidence>
<evidence type="ECO:0000256" key="4">
    <source>
        <dbReference type="ARBA" id="ARBA00022723"/>
    </source>
</evidence>
<evidence type="ECO:0000256" key="2">
    <source>
        <dbReference type="ARBA" id="ARBA00005940"/>
    </source>
</evidence>
<dbReference type="STRING" id="1184151.AW736_08705"/>